<evidence type="ECO:0000313" key="2">
    <source>
        <dbReference type="Proteomes" id="UP000664628"/>
    </source>
</evidence>
<accession>A0ABS3JPS2</accession>
<reference evidence="1 2" key="1">
    <citation type="submission" date="2021-03" db="EMBL/GenBank/DDBJ databases">
        <title>Fibrella sp. HMF5405 genome sequencing and assembly.</title>
        <authorList>
            <person name="Kang H."/>
            <person name="Kim H."/>
            <person name="Bae S."/>
            <person name="Joh K."/>
        </authorList>
    </citation>
    <scope>NUCLEOTIDE SEQUENCE [LARGE SCALE GENOMIC DNA]</scope>
    <source>
        <strain evidence="1 2">HMF5405</strain>
    </source>
</reference>
<keyword evidence="2" id="KW-1185">Reference proteome</keyword>
<proteinExistence type="predicted"/>
<dbReference type="EMBL" id="JAFMYW010000009">
    <property type="protein sequence ID" value="MBO0951995.1"/>
    <property type="molecule type" value="Genomic_DNA"/>
</dbReference>
<gene>
    <name evidence="1" type="ORF">J2I46_25660</name>
</gene>
<comment type="caution">
    <text evidence="1">The sequence shown here is derived from an EMBL/GenBank/DDBJ whole genome shotgun (WGS) entry which is preliminary data.</text>
</comment>
<organism evidence="1 2">
    <name type="scientific">Fibrella forsythiae</name>
    <dbReference type="NCBI Taxonomy" id="2817061"/>
    <lineage>
        <taxon>Bacteria</taxon>
        <taxon>Pseudomonadati</taxon>
        <taxon>Bacteroidota</taxon>
        <taxon>Cytophagia</taxon>
        <taxon>Cytophagales</taxon>
        <taxon>Spirosomataceae</taxon>
        <taxon>Fibrella</taxon>
    </lineage>
</organism>
<dbReference type="Pfam" id="PF20391">
    <property type="entry name" value="DUF6686"/>
    <property type="match status" value="1"/>
</dbReference>
<dbReference type="RefSeq" id="WP_207331943.1">
    <property type="nucleotide sequence ID" value="NZ_JAFMYW010000009.1"/>
</dbReference>
<name>A0ABS3JPS2_9BACT</name>
<dbReference type="InterPro" id="IPR046508">
    <property type="entry name" value="DUF6686"/>
</dbReference>
<protein>
    <submittedName>
        <fullName evidence="1">Uncharacterized protein</fullName>
    </submittedName>
</protein>
<dbReference type="Proteomes" id="UP000664628">
    <property type="component" value="Unassembled WGS sequence"/>
</dbReference>
<sequence length="154" mass="17207">MKAVTKSWRGGWFSGPAARTGTTGTTVNPIFQLTGHTAIALVMNHNHRFRTFAENGFGYVGMCAGCRTINVAFQNSLFCLTLDQFEAFVEMMKNRIAMRPINTTHGKELMLPTPMPNYFLLFSDDDLTNLCALLTEATPILEAERILNLSQRLN</sequence>
<evidence type="ECO:0000313" key="1">
    <source>
        <dbReference type="EMBL" id="MBO0951995.1"/>
    </source>
</evidence>